<keyword evidence="2" id="KW-1185">Reference proteome</keyword>
<dbReference type="AlphaFoldDB" id="A0AAV9CLL6"/>
<gene>
    <name evidence="1" type="ORF">QJS10_CPB18g01043</name>
</gene>
<reference evidence="1" key="2">
    <citation type="submission" date="2023-06" db="EMBL/GenBank/DDBJ databases">
        <authorList>
            <person name="Ma L."/>
            <person name="Liu K.-W."/>
            <person name="Li Z."/>
            <person name="Hsiao Y.-Y."/>
            <person name="Qi Y."/>
            <person name="Fu T."/>
            <person name="Tang G."/>
            <person name="Zhang D."/>
            <person name="Sun W.-H."/>
            <person name="Liu D.-K."/>
            <person name="Li Y."/>
            <person name="Chen G.-Z."/>
            <person name="Liu X.-D."/>
            <person name="Liao X.-Y."/>
            <person name="Jiang Y.-T."/>
            <person name="Yu X."/>
            <person name="Hao Y."/>
            <person name="Huang J."/>
            <person name="Zhao X.-W."/>
            <person name="Ke S."/>
            <person name="Chen Y.-Y."/>
            <person name="Wu W.-L."/>
            <person name="Hsu J.-L."/>
            <person name="Lin Y.-F."/>
            <person name="Huang M.-D."/>
            <person name="Li C.-Y."/>
            <person name="Huang L."/>
            <person name="Wang Z.-W."/>
            <person name="Zhao X."/>
            <person name="Zhong W.-Y."/>
            <person name="Peng D.-H."/>
            <person name="Ahmad S."/>
            <person name="Lan S."/>
            <person name="Zhang J.-S."/>
            <person name="Tsai W.-C."/>
            <person name="Van De Peer Y."/>
            <person name="Liu Z.-J."/>
        </authorList>
    </citation>
    <scope>NUCLEOTIDE SEQUENCE</scope>
    <source>
        <strain evidence="1">CP</strain>
        <tissue evidence="1">Leaves</tissue>
    </source>
</reference>
<dbReference type="PANTHER" id="PTHR33156:SF39">
    <property type="entry name" value="PROTEIN NONRESPONDING TO OXYLIPINS 2, MITOCHONDRIAL"/>
    <property type="match status" value="1"/>
</dbReference>
<sequence>MATRMIRTVSRPAVSLIRTSMSRPISPNHLLRPSLSFPRVKAQMGCLESMLPFHSAVASARMTSRLRLDAAGSRALCQGTVWVSIPGV</sequence>
<evidence type="ECO:0000313" key="2">
    <source>
        <dbReference type="Proteomes" id="UP001180020"/>
    </source>
</evidence>
<name>A0AAV9CLL6_ACOCL</name>
<proteinExistence type="predicted"/>
<protein>
    <submittedName>
        <fullName evidence="1">Uncharacterized protein</fullName>
    </submittedName>
</protein>
<dbReference type="InterPro" id="IPR043459">
    <property type="entry name" value="NFD6/NOXY2-like"/>
</dbReference>
<reference evidence="1" key="1">
    <citation type="journal article" date="2023" name="Nat. Commun.">
        <title>Diploid and tetraploid genomes of Acorus and the evolution of monocots.</title>
        <authorList>
            <person name="Ma L."/>
            <person name="Liu K.W."/>
            <person name="Li Z."/>
            <person name="Hsiao Y.Y."/>
            <person name="Qi Y."/>
            <person name="Fu T."/>
            <person name="Tang G.D."/>
            <person name="Zhang D."/>
            <person name="Sun W.H."/>
            <person name="Liu D.K."/>
            <person name="Li Y."/>
            <person name="Chen G.Z."/>
            <person name="Liu X.D."/>
            <person name="Liao X.Y."/>
            <person name="Jiang Y.T."/>
            <person name="Yu X."/>
            <person name="Hao Y."/>
            <person name="Huang J."/>
            <person name="Zhao X.W."/>
            <person name="Ke S."/>
            <person name="Chen Y.Y."/>
            <person name="Wu W.L."/>
            <person name="Hsu J.L."/>
            <person name="Lin Y.F."/>
            <person name="Huang M.D."/>
            <person name="Li C.Y."/>
            <person name="Huang L."/>
            <person name="Wang Z.W."/>
            <person name="Zhao X."/>
            <person name="Zhong W.Y."/>
            <person name="Peng D.H."/>
            <person name="Ahmad S."/>
            <person name="Lan S."/>
            <person name="Zhang J.S."/>
            <person name="Tsai W.C."/>
            <person name="Van de Peer Y."/>
            <person name="Liu Z.J."/>
        </authorList>
    </citation>
    <scope>NUCLEOTIDE SEQUENCE</scope>
    <source>
        <strain evidence="1">CP</strain>
    </source>
</reference>
<accession>A0AAV9CLL6</accession>
<dbReference type="PANTHER" id="PTHR33156">
    <property type="entry name" value="OS02G0230000 PROTEIN"/>
    <property type="match status" value="1"/>
</dbReference>
<evidence type="ECO:0000313" key="1">
    <source>
        <dbReference type="EMBL" id="KAK1289826.1"/>
    </source>
</evidence>
<comment type="caution">
    <text evidence="1">The sequence shown here is derived from an EMBL/GenBank/DDBJ whole genome shotgun (WGS) entry which is preliminary data.</text>
</comment>
<dbReference type="EMBL" id="JAUJYO010000018">
    <property type="protein sequence ID" value="KAK1289826.1"/>
    <property type="molecule type" value="Genomic_DNA"/>
</dbReference>
<organism evidence="1 2">
    <name type="scientific">Acorus calamus</name>
    <name type="common">Sweet flag</name>
    <dbReference type="NCBI Taxonomy" id="4465"/>
    <lineage>
        <taxon>Eukaryota</taxon>
        <taxon>Viridiplantae</taxon>
        <taxon>Streptophyta</taxon>
        <taxon>Embryophyta</taxon>
        <taxon>Tracheophyta</taxon>
        <taxon>Spermatophyta</taxon>
        <taxon>Magnoliopsida</taxon>
        <taxon>Liliopsida</taxon>
        <taxon>Acoraceae</taxon>
        <taxon>Acorus</taxon>
    </lineage>
</organism>
<dbReference type="Proteomes" id="UP001180020">
    <property type="component" value="Unassembled WGS sequence"/>
</dbReference>